<accession>A0A2P2QDR7</accession>
<evidence type="ECO:0000313" key="2">
    <source>
        <dbReference type="EMBL" id="MBX65027.1"/>
    </source>
</evidence>
<feature type="signal peptide" evidence="1">
    <location>
        <begin position="1"/>
        <end position="21"/>
    </location>
</feature>
<dbReference type="EMBL" id="GGEC01084543">
    <property type="protein sequence ID" value="MBX65027.1"/>
    <property type="molecule type" value="Transcribed_RNA"/>
</dbReference>
<feature type="chain" id="PRO_5015139841" evidence="1">
    <location>
        <begin position="22"/>
        <end position="83"/>
    </location>
</feature>
<proteinExistence type="predicted"/>
<reference evidence="2" key="1">
    <citation type="submission" date="2018-02" db="EMBL/GenBank/DDBJ databases">
        <title>Rhizophora mucronata_Transcriptome.</title>
        <authorList>
            <person name="Meera S.P."/>
            <person name="Sreeshan A."/>
            <person name="Augustine A."/>
        </authorList>
    </citation>
    <scope>NUCLEOTIDE SEQUENCE</scope>
    <source>
        <tissue evidence="2">Leaf</tissue>
    </source>
</reference>
<dbReference type="AlphaFoldDB" id="A0A2P2QDR7"/>
<protein>
    <submittedName>
        <fullName evidence="2">Uncharacterized protein</fullName>
    </submittedName>
</protein>
<name>A0A2P2QDR7_RHIMU</name>
<keyword evidence="1" id="KW-0732">Signal</keyword>
<sequence length="83" mass="9903">MSMHLVTPFLPLIFFLFHSFGFKRLNFSYNVCPVPETLRIVFLNSWFRPQFPLLGNSSNQFIENAFFSFNFNSLWLRPDVFQS</sequence>
<evidence type="ECO:0000256" key="1">
    <source>
        <dbReference type="SAM" id="SignalP"/>
    </source>
</evidence>
<organism evidence="2">
    <name type="scientific">Rhizophora mucronata</name>
    <name type="common">Asiatic mangrove</name>
    <dbReference type="NCBI Taxonomy" id="61149"/>
    <lineage>
        <taxon>Eukaryota</taxon>
        <taxon>Viridiplantae</taxon>
        <taxon>Streptophyta</taxon>
        <taxon>Embryophyta</taxon>
        <taxon>Tracheophyta</taxon>
        <taxon>Spermatophyta</taxon>
        <taxon>Magnoliopsida</taxon>
        <taxon>eudicotyledons</taxon>
        <taxon>Gunneridae</taxon>
        <taxon>Pentapetalae</taxon>
        <taxon>rosids</taxon>
        <taxon>fabids</taxon>
        <taxon>Malpighiales</taxon>
        <taxon>Rhizophoraceae</taxon>
        <taxon>Rhizophora</taxon>
    </lineage>
</organism>